<evidence type="ECO:0000313" key="3">
    <source>
        <dbReference type="Proteomes" id="UP000275408"/>
    </source>
</evidence>
<proteinExistence type="predicted"/>
<evidence type="ECO:0000256" key="1">
    <source>
        <dbReference type="SAM" id="MobiDB-lite"/>
    </source>
</evidence>
<feature type="region of interest" description="Disordered" evidence="1">
    <location>
        <begin position="70"/>
        <end position="143"/>
    </location>
</feature>
<comment type="caution">
    <text evidence="2">The sequence shown here is derived from an EMBL/GenBank/DDBJ whole genome shotgun (WGS) entry which is preliminary data.</text>
</comment>
<accession>A0A3M6UNG9</accession>
<dbReference type="PANTHER" id="PTHR24637">
    <property type="entry name" value="COLLAGEN"/>
    <property type="match status" value="1"/>
</dbReference>
<dbReference type="OrthoDB" id="10072310at2759"/>
<feature type="compositionally biased region" description="Polar residues" evidence="1">
    <location>
        <begin position="129"/>
        <end position="143"/>
    </location>
</feature>
<gene>
    <name evidence="2" type="ORF">pdam_00023219</name>
</gene>
<name>A0A3M6UNG9_POCDA</name>
<feature type="compositionally biased region" description="Polar residues" evidence="1">
    <location>
        <begin position="96"/>
        <end position="105"/>
    </location>
</feature>
<reference evidence="2 3" key="1">
    <citation type="journal article" date="2018" name="Sci. Rep.">
        <title>Comparative analysis of the Pocillopora damicornis genome highlights role of immune system in coral evolution.</title>
        <authorList>
            <person name="Cunning R."/>
            <person name="Bay R.A."/>
            <person name="Gillette P."/>
            <person name="Baker A.C."/>
            <person name="Traylor-Knowles N."/>
        </authorList>
    </citation>
    <scope>NUCLEOTIDE SEQUENCE [LARGE SCALE GENOMIC DNA]</scope>
    <source>
        <strain evidence="2">RSMAS</strain>
        <tissue evidence="2">Whole animal</tissue>
    </source>
</reference>
<dbReference type="PANTHER" id="PTHR24637:SF428">
    <property type="entry name" value="SCAVENGER RECEPTOR CLASS A MEMBER 3"/>
    <property type="match status" value="1"/>
</dbReference>
<evidence type="ECO:0000313" key="2">
    <source>
        <dbReference type="EMBL" id="RMX55074.1"/>
    </source>
</evidence>
<protein>
    <submittedName>
        <fullName evidence="2">Uncharacterized protein</fullName>
    </submittedName>
</protein>
<dbReference type="AlphaFoldDB" id="A0A3M6UNG9"/>
<organism evidence="2 3">
    <name type="scientific">Pocillopora damicornis</name>
    <name type="common">Cauliflower coral</name>
    <name type="synonym">Millepora damicornis</name>
    <dbReference type="NCBI Taxonomy" id="46731"/>
    <lineage>
        <taxon>Eukaryota</taxon>
        <taxon>Metazoa</taxon>
        <taxon>Cnidaria</taxon>
        <taxon>Anthozoa</taxon>
        <taxon>Hexacorallia</taxon>
        <taxon>Scleractinia</taxon>
        <taxon>Astrocoeniina</taxon>
        <taxon>Pocilloporidae</taxon>
        <taxon>Pocillopora</taxon>
    </lineage>
</organism>
<dbReference type="Proteomes" id="UP000275408">
    <property type="component" value="Unassembled WGS sequence"/>
</dbReference>
<dbReference type="InterPro" id="IPR008160">
    <property type="entry name" value="Collagen"/>
</dbReference>
<sequence length="168" mass="17529">MNTENSLILNAKAIPKVDPMLHTYCTCNLNRYVKQLNSTTERLDQEDVSIKSLINDINATLSLKVENVSKLQGPVGPAGPQGFNGTQGPQGVIGPQGSNESQGSPGSDGLQGAAGPSGPPGAGDFSQCEFMTSTDTGSQTAFQGNTLPAATKVILTEPTVSKMKYETL</sequence>
<keyword evidence="3" id="KW-1185">Reference proteome</keyword>
<dbReference type="EMBL" id="RCHS01001129">
    <property type="protein sequence ID" value="RMX55074.1"/>
    <property type="molecule type" value="Genomic_DNA"/>
</dbReference>
<dbReference type="Pfam" id="PF01391">
    <property type="entry name" value="Collagen"/>
    <property type="match status" value="1"/>
</dbReference>